<dbReference type="EMBL" id="AP004071">
    <property type="protein sequence ID" value="BAD07588.1"/>
    <property type="molecule type" value="Genomic_DNA"/>
</dbReference>
<evidence type="ECO:0000256" key="1">
    <source>
        <dbReference type="SAM" id="MobiDB-lite"/>
    </source>
</evidence>
<name>Q6ZHB1_ORYSJ</name>
<proteinExistence type="predicted"/>
<dbReference type="AlphaFoldDB" id="Q6ZHB1"/>
<dbReference type="Proteomes" id="UP000000763">
    <property type="component" value="Chromosome 2"/>
</dbReference>
<evidence type="ECO:0000313" key="3">
    <source>
        <dbReference type="Proteomes" id="UP000000763"/>
    </source>
</evidence>
<accession>Q6ZHB1</accession>
<evidence type="ECO:0000313" key="2">
    <source>
        <dbReference type="EMBL" id="BAD07588.1"/>
    </source>
</evidence>
<organism evidence="2 3">
    <name type="scientific">Oryza sativa subsp. japonica</name>
    <name type="common">Rice</name>
    <dbReference type="NCBI Taxonomy" id="39947"/>
    <lineage>
        <taxon>Eukaryota</taxon>
        <taxon>Viridiplantae</taxon>
        <taxon>Streptophyta</taxon>
        <taxon>Embryophyta</taxon>
        <taxon>Tracheophyta</taxon>
        <taxon>Spermatophyta</taxon>
        <taxon>Magnoliopsida</taxon>
        <taxon>Liliopsida</taxon>
        <taxon>Poales</taxon>
        <taxon>Poaceae</taxon>
        <taxon>BOP clade</taxon>
        <taxon>Oryzoideae</taxon>
        <taxon>Oryzeae</taxon>
        <taxon>Oryzinae</taxon>
        <taxon>Oryza</taxon>
        <taxon>Oryza sativa</taxon>
    </lineage>
</organism>
<sequence length="214" mass="23031">MWAAWHAGCAWAEACRAGTARPTHRAVPWQPTICVGEEEPPDPHLPSLPKSTPPSSLSLPKSPPPLLPSLAEWGRICHSCGCKWWIRPVQGRYRAREAETATSTPTILHAGSIIIKLPATPARRQPLLPTASHRPTRRCCLGCVASRTNEREPPVRRCRSEGASTAALSSPISTAALFSPIPACQFRVAACASLPLAAVISTPAVSTRLLLMEF</sequence>
<feature type="compositionally biased region" description="Low complexity" evidence="1">
    <location>
        <begin position="45"/>
        <end position="60"/>
    </location>
</feature>
<reference evidence="3" key="1">
    <citation type="journal article" date="2005" name="Nature">
        <title>The map-based sequence of the rice genome.</title>
        <authorList>
            <consortium name="International rice genome sequencing project (IRGSP)"/>
            <person name="Matsumoto T."/>
            <person name="Wu J."/>
            <person name="Kanamori H."/>
            <person name="Katayose Y."/>
            <person name="Fujisawa M."/>
            <person name="Namiki N."/>
            <person name="Mizuno H."/>
            <person name="Yamamoto K."/>
            <person name="Antonio B.A."/>
            <person name="Baba T."/>
            <person name="Sakata K."/>
            <person name="Nagamura Y."/>
            <person name="Aoki H."/>
            <person name="Arikawa K."/>
            <person name="Arita K."/>
            <person name="Bito T."/>
            <person name="Chiden Y."/>
            <person name="Fujitsuka N."/>
            <person name="Fukunaka R."/>
            <person name="Hamada M."/>
            <person name="Harada C."/>
            <person name="Hayashi A."/>
            <person name="Hijishita S."/>
            <person name="Honda M."/>
            <person name="Hosokawa S."/>
            <person name="Ichikawa Y."/>
            <person name="Idonuma A."/>
            <person name="Iijima M."/>
            <person name="Ikeda M."/>
            <person name="Ikeno M."/>
            <person name="Ito K."/>
            <person name="Ito S."/>
            <person name="Ito T."/>
            <person name="Ito Y."/>
            <person name="Ito Y."/>
            <person name="Iwabuchi A."/>
            <person name="Kamiya K."/>
            <person name="Karasawa W."/>
            <person name="Kurita K."/>
            <person name="Katagiri S."/>
            <person name="Kikuta A."/>
            <person name="Kobayashi H."/>
            <person name="Kobayashi N."/>
            <person name="Machita K."/>
            <person name="Maehara T."/>
            <person name="Masukawa M."/>
            <person name="Mizubayashi T."/>
            <person name="Mukai Y."/>
            <person name="Nagasaki H."/>
            <person name="Nagata Y."/>
            <person name="Naito S."/>
            <person name="Nakashima M."/>
            <person name="Nakama Y."/>
            <person name="Nakamichi Y."/>
            <person name="Nakamura M."/>
            <person name="Meguro A."/>
            <person name="Negishi M."/>
            <person name="Ohta I."/>
            <person name="Ohta T."/>
            <person name="Okamoto M."/>
            <person name="Ono N."/>
            <person name="Saji S."/>
            <person name="Sakaguchi M."/>
            <person name="Sakai K."/>
            <person name="Shibata M."/>
            <person name="Shimokawa T."/>
            <person name="Song J."/>
            <person name="Takazaki Y."/>
            <person name="Terasawa K."/>
            <person name="Tsugane M."/>
            <person name="Tsuji K."/>
            <person name="Ueda S."/>
            <person name="Waki K."/>
            <person name="Yamagata H."/>
            <person name="Yamamoto M."/>
            <person name="Yamamoto S."/>
            <person name="Yamane H."/>
            <person name="Yoshiki S."/>
            <person name="Yoshihara R."/>
            <person name="Yukawa K."/>
            <person name="Zhong H."/>
            <person name="Yano M."/>
            <person name="Yuan Q."/>
            <person name="Ouyang S."/>
            <person name="Liu J."/>
            <person name="Jones K.M."/>
            <person name="Gansberger K."/>
            <person name="Moffat K."/>
            <person name="Hill J."/>
            <person name="Bera J."/>
            <person name="Fadrosh D."/>
            <person name="Jin S."/>
            <person name="Johri S."/>
            <person name="Kim M."/>
            <person name="Overton L."/>
            <person name="Reardon M."/>
            <person name="Tsitrin T."/>
            <person name="Vuong H."/>
            <person name="Weaver B."/>
            <person name="Ciecko A."/>
            <person name="Tallon L."/>
            <person name="Jackson J."/>
            <person name="Pai G."/>
            <person name="Aken S.V."/>
            <person name="Utterback T."/>
            <person name="Reidmuller S."/>
            <person name="Feldblyum T."/>
            <person name="Hsiao J."/>
            <person name="Zismann V."/>
            <person name="Iobst S."/>
            <person name="de Vazeille A.R."/>
            <person name="Buell C.R."/>
            <person name="Ying K."/>
            <person name="Li Y."/>
            <person name="Lu T."/>
            <person name="Huang Y."/>
            <person name="Zhao Q."/>
            <person name="Feng Q."/>
            <person name="Zhang L."/>
            <person name="Zhu J."/>
            <person name="Weng Q."/>
            <person name="Mu J."/>
            <person name="Lu Y."/>
            <person name="Fan D."/>
            <person name="Liu Y."/>
            <person name="Guan J."/>
            <person name="Zhang Y."/>
            <person name="Yu S."/>
            <person name="Liu X."/>
            <person name="Zhang Y."/>
            <person name="Hong G."/>
            <person name="Han B."/>
            <person name="Choisne N."/>
            <person name="Demange N."/>
            <person name="Orjeda G."/>
            <person name="Samain S."/>
            <person name="Cattolico L."/>
            <person name="Pelletier E."/>
            <person name="Couloux A."/>
            <person name="Segurens B."/>
            <person name="Wincker P."/>
            <person name="D'Hont A."/>
            <person name="Scarpelli C."/>
            <person name="Weissenbach J."/>
            <person name="Salanoubat M."/>
            <person name="Quetier F."/>
            <person name="Yu Y."/>
            <person name="Kim H.R."/>
            <person name="Rambo T."/>
            <person name="Currie J."/>
            <person name="Collura K."/>
            <person name="Luo M."/>
            <person name="Yang T."/>
            <person name="Ammiraju J.S.S."/>
            <person name="Engler F."/>
            <person name="Soderlund C."/>
            <person name="Wing R.A."/>
            <person name="Palmer L.E."/>
            <person name="de la Bastide M."/>
            <person name="Spiegel L."/>
            <person name="Nascimento L."/>
            <person name="Zutavern T."/>
            <person name="O'Shaughnessy A."/>
            <person name="Dike S."/>
            <person name="Dedhia N."/>
            <person name="Preston R."/>
            <person name="Balija V."/>
            <person name="McCombie W.R."/>
            <person name="Chow T."/>
            <person name="Chen H."/>
            <person name="Chung M."/>
            <person name="Chen C."/>
            <person name="Shaw J."/>
            <person name="Wu H."/>
            <person name="Hsiao K."/>
            <person name="Chao Y."/>
            <person name="Chu M."/>
            <person name="Cheng C."/>
            <person name="Hour A."/>
            <person name="Lee P."/>
            <person name="Lin S."/>
            <person name="Lin Y."/>
            <person name="Liou J."/>
            <person name="Liu S."/>
            <person name="Hsing Y."/>
            <person name="Raghuvanshi S."/>
            <person name="Mohanty A."/>
            <person name="Bharti A.K."/>
            <person name="Gaur A."/>
            <person name="Gupta V."/>
            <person name="Kumar D."/>
            <person name="Ravi V."/>
            <person name="Vij S."/>
            <person name="Kapur A."/>
            <person name="Khurana P."/>
            <person name="Khurana P."/>
            <person name="Khurana J.P."/>
            <person name="Tyagi A.K."/>
            <person name="Gaikwad K."/>
            <person name="Singh A."/>
            <person name="Dalal V."/>
            <person name="Srivastava S."/>
            <person name="Dixit A."/>
            <person name="Pal A.K."/>
            <person name="Ghazi I.A."/>
            <person name="Yadav M."/>
            <person name="Pandit A."/>
            <person name="Bhargava A."/>
            <person name="Sureshbabu K."/>
            <person name="Batra K."/>
            <person name="Sharma T.R."/>
            <person name="Mohapatra T."/>
            <person name="Singh N.K."/>
            <person name="Messing J."/>
            <person name="Nelson A.B."/>
            <person name="Fuks G."/>
            <person name="Kavchok S."/>
            <person name="Keizer G."/>
            <person name="Linton E."/>
            <person name="Llaca V."/>
            <person name="Song R."/>
            <person name="Tanyolac B."/>
            <person name="Young S."/>
            <person name="Ho-Il K."/>
            <person name="Hahn J.H."/>
            <person name="Sangsakoo G."/>
            <person name="Vanavichit A."/>
            <person name="de Mattos Luiz.A.T."/>
            <person name="Zimmer P.D."/>
            <person name="Malone G."/>
            <person name="Dellagostin O."/>
            <person name="de Oliveira A.C."/>
            <person name="Bevan M."/>
            <person name="Bancroft I."/>
            <person name="Minx P."/>
            <person name="Cordum H."/>
            <person name="Wilson R."/>
            <person name="Cheng Z."/>
            <person name="Jin W."/>
            <person name="Jiang J."/>
            <person name="Leong S.A."/>
            <person name="Iwama H."/>
            <person name="Gojobori T."/>
            <person name="Itoh T."/>
            <person name="Niimura Y."/>
            <person name="Fujii Y."/>
            <person name="Habara T."/>
            <person name="Sakai H."/>
            <person name="Sato Y."/>
            <person name="Wilson G."/>
            <person name="Kumar K."/>
            <person name="McCouch S."/>
            <person name="Juretic N."/>
            <person name="Hoen D."/>
            <person name="Wright S."/>
            <person name="Bruskiewich R."/>
            <person name="Bureau T."/>
            <person name="Miyao A."/>
            <person name="Hirochika H."/>
            <person name="Nishikawa T."/>
            <person name="Kadowaki K."/>
            <person name="Sugiura M."/>
            <person name="Burr B."/>
            <person name="Sasaki T."/>
        </authorList>
    </citation>
    <scope>NUCLEOTIDE SEQUENCE [LARGE SCALE GENOMIC DNA]</scope>
    <source>
        <strain evidence="3">cv. Nipponbare</strain>
    </source>
</reference>
<protein>
    <submittedName>
        <fullName evidence="2">Uncharacterized protein</fullName>
    </submittedName>
</protein>
<reference evidence="3" key="2">
    <citation type="journal article" date="2008" name="Nucleic Acids Res.">
        <title>The rice annotation project database (RAP-DB): 2008 update.</title>
        <authorList>
            <consortium name="The rice annotation project (RAP)"/>
        </authorList>
    </citation>
    <scope>GENOME REANNOTATION</scope>
    <source>
        <strain evidence="3">cv. Nipponbare</strain>
    </source>
</reference>
<feature type="region of interest" description="Disordered" evidence="1">
    <location>
        <begin position="33"/>
        <end position="62"/>
    </location>
</feature>
<gene>
    <name evidence="2" type="primary">OJ1717_A09.50</name>
</gene>